<evidence type="ECO:0000313" key="8">
    <source>
        <dbReference type="EMBL" id="KDE05781.1"/>
    </source>
</evidence>
<evidence type="ECO:0000256" key="1">
    <source>
        <dbReference type="ARBA" id="ARBA00004141"/>
    </source>
</evidence>
<keyword evidence="3 7" id="KW-0812">Transmembrane</keyword>
<dbReference type="InParanoid" id="U5H9I1"/>
<feature type="compositionally biased region" description="Polar residues" evidence="6">
    <location>
        <begin position="312"/>
        <end position="326"/>
    </location>
</feature>
<dbReference type="AlphaFoldDB" id="U5H9I1"/>
<keyword evidence="5 7" id="KW-0472">Membrane</keyword>
<dbReference type="HOGENOM" id="CLU_488527_0_0_1"/>
<dbReference type="PANTHER" id="PTHR13144">
    <property type="entry name" value="TEX261 PROTEIN"/>
    <property type="match status" value="1"/>
</dbReference>
<sequence length="558" mass="58597">MPTALHLLSYVAGSGAFLVVLLSFASGLLYLAEVIEEHAAQAKVMGQRMVWLVIALLATIHLVDALPLYIAALGIFCHLVYLQNFSRSWPRISLMSPAFILSCVLVIANHFISLNYFSERARSTGYQPYRHGGRGANTGSRWSSAHLSHASNHKETFLDVATYFGVCVWLCPFFLFLSLSANDNVLPSKGDASSPASPVQSRPPSPVLLEQSGGTTFLKTLISCLLGFVPQRDRRSKNAHAVKTGRKSTLGEVAHDTKPLSHARSTPKLESASPVMASLGTGWIQPPGASSQGQRSVSGPAAMVGDRERNLYSRSAPGSPQNSPLASSLLGPNFNVNPFTTASAARSPPKLSRNAGPPSSNATLASGPGRLGPRRHTTDEGFGFSMAAVGSTGVAPITQSTGMGHSSPTPRRPTLPTSGFTNGSELSVDTSPRRSSMPGNIAGLMAPHNSNRGPPPPAASSGMAFKITPVPVPNPTLPTMGQGTPPRPGYQRTNSLVNLTPTRPTHVGGQSIGAGSLDALTLDFLPSTPSPVQPRNAHGVPSVSIGLGRPSTFVSFTS</sequence>
<proteinExistence type="inferred from homology"/>
<evidence type="ECO:0000256" key="5">
    <source>
        <dbReference type="ARBA" id="ARBA00023136"/>
    </source>
</evidence>
<reference evidence="9" key="4">
    <citation type="submission" date="2015-06" db="UniProtKB">
        <authorList>
            <consortium name="EnsemblFungi"/>
        </authorList>
    </citation>
    <scope>IDENTIFICATION</scope>
</reference>
<feature type="transmembrane region" description="Helical" evidence="7">
    <location>
        <begin position="7"/>
        <end position="31"/>
    </location>
</feature>
<dbReference type="EMBL" id="AEIJ01000379">
    <property type="status" value="NOT_ANNOTATED_CDS"/>
    <property type="molecule type" value="Genomic_DNA"/>
</dbReference>
<feature type="compositionally biased region" description="Polar residues" evidence="6">
    <location>
        <begin position="491"/>
        <end position="503"/>
    </location>
</feature>
<feature type="compositionally biased region" description="Low complexity" evidence="6">
    <location>
        <begin position="406"/>
        <end position="418"/>
    </location>
</feature>
<feature type="compositionally biased region" description="Basic residues" evidence="6">
    <location>
        <begin position="235"/>
        <end position="246"/>
    </location>
</feature>
<dbReference type="GO" id="GO:0097020">
    <property type="term" value="F:COPII receptor activity"/>
    <property type="evidence" value="ECO:0007669"/>
    <property type="project" value="InterPro"/>
</dbReference>
<dbReference type="InterPro" id="IPR007277">
    <property type="entry name" value="Svp26/Tex261"/>
</dbReference>
<evidence type="ECO:0000256" key="3">
    <source>
        <dbReference type="ARBA" id="ARBA00022692"/>
    </source>
</evidence>
<feature type="transmembrane region" description="Helical" evidence="7">
    <location>
        <begin position="160"/>
        <end position="179"/>
    </location>
</feature>
<feature type="transmembrane region" description="Helical" evidence="7">
    <location>
        <begin position="51"/>
        <end position="82"/>
    </location>
</feature>
<evidence type="ECO:0000256" key="7">
    <source>
        <dbReference type="SAM" id="Phobius"/>
    </source>
</evidence>
<feature type="region of interest" description="Disordered" evidence="6">
    <location>
        <begin position="188"/>
        <end position="210"/>
    </location>
</feature>
<dbReference type="EMBL" id="AEIJ01000380">
    <property type="status" value="NOT_ANNOTATED_CDS"/>
    <property type="molecule type" value="Genomic_DNA"/>
</dbReference>
<evidence type="ECO:0000313" key="9">
    <source>
        <dbReference type="EnsemblFungi" id="MVLG_03872T0"/>
    </source>
</evidence>
<gene>
    <name evidence="8" type="ORF">MVLG_03872</name>
</gene>
<evidence type="ECO:0000313" key="10">
    <source>
        <dbReference type="Proteomes" id="UP000017200"/>
    </source>
</evidence>
<feature type="compositionally biased region" description="Polar residues" evidence="6">
    <location>
        <begin position="419"/>
        <end position="438"/>
    </location>
</feature>
<evidence type="ECO:0000256" key="4">
    <source>
        <dbReference type="ARBA" id="ARBA00022989"/>
    </source>
</evidence>
<dbReference type="PANTHER" id="PTHR13144:SF0">
    <property type="entry name" value="PROTEIN TEX261"/>
    <property type="match status" value="1"/>
</dbReference>
<feature type="region of interest" description="Disordered" evidence="6">
    <location>
        <begin position="395"/>
        <end position="510"/>
    </location>
</feature>
<dbReference type="Proteomes" id="UP000017200">
    <property type="component" value="Unassembled WGS sequence"/>
</dbReference>
<feature type="compositionally biased region" description="Polar residues" evidence="6">
    <location>
        <begin position="288"/>
        <end position="297"/>
    </location>
</feature>
<reference evidence="10" key="1">
    <citation type="submission" date="2010-11" db="EMBL/GenBank/DDBJ databases">
        <title>The genome sequence of Microbotryum violaceum strain p1A1 Lamole.</title>
        <authorList>
            <person name="Cuomo C."/>
            <person name="Perlin M."/>
            <person name="Young S.K."/>
            <person name="Zeng Q."/>
            <person name="Gargeya S."/>
            <person name="Alvarado L."/>
            <person name="Berlin A."/>
            <person name="Chapman S.B."/>
            <person name="Chen Z."/>
            <person name="Freedman E."/>
            <person name="Gellesch M."/>
            <person name="Goldberg J."/>
            <person name="Griggs A."/>
            <person name="Gujja S."/>
            <person name="Heilman E."/>
            <person name="Heiman D."/>
            <person name="Howarth C."/>
            <person name="Mehta T."/>
            <person name="Neiman D."/>
            <person name="Pearson M."/>
            <person name="Roberts A."/>
            <person name="Saif S."/>
            <person name="Shea T."/>
            <person name="Shenoy N."/>
            <person name="Sisk P."/>
            <person name="Stolte C."/>
            <person name="Sykes S."/>
            <person name="White J."/>
            <person name="Yandava C."/>
            <person name="Haas B."/>
            <person name="Nusbaum C."/>
            <person name="Birren B."/>
        </authorList>
    </citation>
    <scope>NUCLEOTIDE SEQUENCE [LARGE SCALE GENOMIC DNA]</scope>
    <source>
        <strain evidence="10">p1A1 Lamole</strain>
    </source>
</reference>
<name>U5H9I1_USTV1</name>
<accession>U5H9I1</accession>
<dbReference type="EMBL" id="GL541681">
    <property type="protein sequence ID" value="KDE05781.1"/>
    <property type="molecule type" value="Genomic_DNA"/>
</dbReference>
<dbReference type="GO" id="GO:0005789">
    <property type="term" value="C:endoplasmic reticulum membrane"/>
    <property type="evidence" value="ECO:0007669"/>
    <property type="project" value="TreeGrafter"/>
</dbReference>
<dbReference type="EnsemblFungi" id="MVLG_03872T0">
    <property type="protein sequence ID" value="MVLG_03872T0"/>
    <property type="gene ID" value="MVLG_03872"/>
</dbReference>
<dbReference type="OrthoDB" id="28257at2759"/>
<reference evidence="8" key="2">
    <citation type="submission" date="2010-11" db="EMBL/GenBank/DDBJ databases">
        <authorList>
            <consortium name="The Broad Institute Genome Sequencing Platform"/>
            <person name="Earl A."/>
            <person name="Ward D."/>
            <person name="Feldgarden M."/>
            <person name="Gevers D."/>
            <person name="Butler R."/>
            <person name="Young S.K."/>
            <person name="Zeng Q."/>
            <person name="Gargeya S."/>
            <person name="Fitzgerald M."/>
            <person name="Haas B."/>
            <person name="Abouelleil A."/>
            <person name="Alvarado L."/>
            <person name="Arachchi H.M."/>
            <person name="Berlin A."/>
            <person name="Brown A."/>
            <person name="Chapman S.B."/>
            <person name="Chen Z."/>
            <person name="Dunbar C."/>
            <person name="Freedman E."/>
            <person name="Gearin G."/>
            <person name="Gellesch M."/>
            <person name="Goldberg J."/>
            <person name="Griggs A."/>
            <person name="Gujja S."/>
            <person name="Heilman E."/>
            <person name="Heiman D."/>
            <person name="Howarth C."/>
            <person name="Larson L."/>
            <person name="Lui A."/>
            <person name="MacDonald P.J.P."/>
            <person name="Mehta T."/>
            <person name="Montmayeur A."/>
            <person name="Murphy C."/>
            <person name="Neiman D."/>
            <person name="Pearson M."/>
            <person name="Priest M."/>
            <person name="Roberts A."/>
            <person name="Saif S."/>
            <person name="Shea T."/>
            <person name="Shenoy N."/>
            <person name="Sisk P."/>
            <person name="Stolte C."/>
            <person name="Sykes S."/>
            <person name="White J."/>
            <person name="Yandava C."/>
            <person name="Wortman J."/>
            <person name="Nusbaum C."/>
            <person name="Birren B."/>
        </authorList>
    </citation>
    <scope>NUCLEOTIDE SEQUENCE</scope>
    <source>
        <strain evidence="8">P1A1 Lamole</strain>
    </source>
</reference>
<comment type="subcellular location">
    <subcellularLocation>
        <location evidence="1">Membrane</location>
        <topology evidence="1">Multi-pass membrane protein</topology>
    </subcellularLocation>
</comment>
<dbReference type="GO" id="GO:0030134">
    <property type="term" value="C:COPII-coated ER to Golgi transport vesicle"/>
    <property type="evidence" value="ECO:0007669"/>
    <property type="project" value="TreeGrafter"/>
</dbReference>
<evidence type="ECO:0000256" key="2">
    <source>
        <dbReference type="ARBA" id="ARBA00008096"/>
    </source>
</evidence>
<dbReference type="GO" id="GO:0006888">
    <property type="term" value="P:endoplasmic reticulum to Golgi vesicle-mediated transport"/>
    <property type="evidence" value="ECO:0007669"/>
    <property type="project" value="InterPro"/>
</dbReference>
<protein>
    <submittedName>
        <fullName evidence="8 9">Uncharacterized protein</fullName>
    </submittedName>
</protein>
<organism evidence="8">
    <name type="scientific">Microbotryum lychnidis-dioicae (strain p1A1 Lamole / MvSl-1064)</name>
    <name type="common">Anther smut fungus</name>
    <dbReference type="NCBI Taxonomy" id="683840"/>
    <lineage>
        <taxon>Eukaryota</taxon>
        <taxon>Fungi</taxon>
        <taxon>Dikarya</taxon>
        <taxon>Basidiomycota</taxon>
        <taxon>Pucciniomycotina</taxon>
        <taxon>Microbotryomycetes</taxon>
        <taxon>Microbotryales</taxon>
        <taxon>Microbotryaceae</taxon>
        <taxon>Microbotryum</taxon>
    </lineage>
</organism>
<evidence type="ECO:0000256" key="6">
    <source>
        <dbReference type="SAM" id="MobiDB-lite"/>
    </source>
</evidence>
<feature type="region of interest" description="Disordered" evidence="6">
    <location>
        <begin position="340"/>
        <end position="381"/>
    </location>
</feature>
<keyword evidence="10" id="KW-1185">Reference proteome</keyword>
<reference evidence="8 10" key="3">
    <citation type="journal article" date="2015" name="BMC Genomics">
        <title>Sex and parasites: genomic and transcriptomic analysis of Microbotryum lychnidis-dioicae, the biotrophic and plant-castrating anther smut fungus.</title>
        <authorList>
            <person name="Perlin M.H."/>
            <person name="Amselem J."/>
            <person name="Fontanillas E."/>
            <person name="Toh S.S."/>
            <person name="Chen Z."/>
            <person name="Goldberg J."/>
            <person name="Duplessis S."/>
            <person name="Henrissat B."/>
            <person name="Young S."/>
            <person name="Zeng Q."/>
            <person name="Aguileta G."/>
            <person name="Petit E."/>
            <person name="Badouin H."/>
            <person name="Andrews J."/>
            <person name="Razeeq D."/>
            <person name="Gabaldon T."/>
            <person name="Quesneville H."/>
            <person name="Giraud T."/>
            <person name="Hood M.E."/>
            <person name="Schultz D.J."/>
            <person name="Cuomo C.A."/>
        </authorList>
    </citation>
    <scope>NUCLEOTIDE SEQUENCE [LARGE SCALE GENOMIC DNA]</scope>
    <source>
        <strain evidence="10">p1A1 Lamole</strain>
        <strain evidence="8">P1A1 Lamole</strain>
    </source>
</reference>
<feature type="region of interest" description="Disordered" evidence="6">
    <location>
        <begin position="235"/>
        <end position="301"/>
    </location>
</feature>
<dbReference type="GO" id="GO:0000139">
    <property type="term" value="C:Golgi membrane"/>
    <property type="evidence" value="ECO:0007669"/>
    <property type="project" value="TreeGrafter"/>
</dbReference>
<keyword evidence="4 7" id="KW-1133">Transmembrane helix</keyword>
<dbReference type="Pfam" id="PF04148">
    <property type="entry name" value="Erv26"/>
    <property type="match status" value="1"/>
</dbReference>
<comment type="similarity">
    <text evidence="2">Belongs to the SVP26 family.</text>
</comment>
<feature type="region of interest" description="Disordered" evidence="6">
    <location>
        <begin position="311"/>
        <end position="330"/>
    </location>
</feature>
<feature type="transmembrane region" description="Helical" evidence="7">
    <location>
        <begin position="94"/>
        <end position="112"/>
    </location>
</feature>